<proteinExistence type="predicted"/>
<accession>A0A0V1KJD4</accession>
<organism evidence="1 2">
    <name type="scientific">Trichinella nativa</name>
    <dbReference type="NCBI Taxonomy" id="6335"/>
    <lineage>
        <taxon>Eukaryota</taxon>
        <taxon>Metazoa</taxon>
        <taxon>Ecdysozoa</taxon>
        <taxon>Nematoda</taxon>
        <taxon>Enoplea</taxon>
        <taxon>Dorylaimia</taxon>
        <taxon>Trichinellida</taxon>
        <taxon>Trichinellidae</taxon>
        <taxon>Trichinella</taxon>
    </lineage>
</organism>
<keyword evidence="2" id="KW-1185">Reference proteome</keyword>
<reference evidence="1 2" key="1">
    <citation type="submission" date="2015-05" db="EMBL/GenBank/DDBJ databases">
        <title>Evolution of Trichinella species and genotypes.</title>
        <authorList>
            <person name="Korhonen P.K."/>
            <person name="Edoardo P."/>
            <person name="Giuseppe L.R."/>
            <person name="Gasser R.B."/>
        </authorList>
    </citation>
    <scope>NUCLEOTIDE SEQUENCE [LARGE SCALE GENOMIC DNA]</scope>
    <source>
        <strain evidence="1">ISS10</strain>
    </source>
</reference>
<name>A0A0V1KJD4_9BILA</name>
<gene>
    <name evidence="1" type="ORF">T02_14865</name>
</gene>
<sequence length="102" mass="11355">MKRWRLWAGSSLSRVVSSFGKSKSDTSKLETKKTGGSWWVTSLSILEMICVGSNKIETPIHLHNGFGQMCINFFEACSRDDNEEAVDPMLGRSHSVTLGNFV</sequence>
<evidence type="ECO:0000313" key="2">
    <source>
        <dbReference type="Proteomes" id="UP000054721"/>
    </source>
</evidence>
<dbReference type="EMBL" id="JYDW01001219">
    <property type="protein sequence ID" value="KRZ47182.1"/>
    <property type="molecule type" value="Genomic_DNA"/>
</dbReference>
<protein>
    <submittedName>
        <fullName evidence="1">Uncharacterized protein</fullName>
    </submittedName>
</protein>
<dbReference type="Proteomes" id="UP000054721">
    <property type="component" value="Unassembled WGS sequence"/>
</dbReference>
<comment type="caution">
    <text evidence="1">The sequence shown here is derived from an EMBL/GenBank/DDBJ whole genome shotgun (WGS) entry which is preliminary data.</text>
</comment>
<dbReference type="AlphaFoldDB" id="A0A0V1KJD4"/>
<evidence type="ECO:0000313" key="1">
    <source>
        <dbReference type="EMBL" id="KRZ47182.1"/>
    </source>
</evidence>